<dbReference type="InterPro" id="IPR044049">
    <property type="entry name" value="EccD_transm"/>
</dbReference>
<organism evidence="3 4">
    <name type="scientific">Corynebacterium humireducens</name>
    <dbReference type="NCBI Taxonomy" id="1223514"/>
    <lineage>
        <taxon>Bacteria</taxon>
        <taxon>Bacillati</taxon>
        <taxon>Actinomycetota</taxon>
        <taxon>Actinomycetes</taxon>
        <taxon>Mycobacteriales</taxon>
        <taxon>Corynebacteriaceae</taxon>
        <taxon>Corynebacterium</taxon>
    </lineage>
</organism>
<feature type="transmembrane region" description="Helical" evidence="1">
    <location>
        <begin position="335"/>
        <end position="352"/>
    </location>
</feature>
<feature type="transmembrane region" description="Helical" evidence="1">
    <location>
        <begin position="359"/>
        <end position="380"/>
    </location>
</feature>
<feature type="transmembrane region" description="Helical" evidence="1">
    <location>
        <begin position="313"/>
        <end position="329"/>
    </location>
</feature>
<reference evidence="3 4" key="1">
    <citation type="journal article" date="2020" name="Biotechnol. Biofuels">
        <title>New insights from the biogas microbiome by comprehensive genome-resolved metagenomics of nearly 1600 species originating from multiple anaerobic digesters.</title>
        <authorList>
            <person name="Campanaro S."/>
            <person name="Treu L."/>
            <person name="Rodriguez-R L.M."/>
            <person name="Kovalovszki A."/>
            <person name="Ziels R.M."/>
            <person name="Maus I."/>
            <person name="Zhu X."/>
            <person name="Kougias P.G."/>
            <person name="Basile A."/>
            <person name="Luo G."/>
            <person name="Schluter A."/>
            <person name="Konstantinidis K.T."/>
            <person name="Angelidaki I."/>
        </authorList>
    </citation>
    <scope>NUCLEOTIDE SEQUENCE [LARGE SCALE GENOMIC DNA]</scope>
    <source>
        <strain evidence="3">AS15tlH2ME_198</strain>
    </source>
</reference>
<keyword evidence="1" id="KW-0472">Membrane</keyword>
<dbReference type="InterPro" id="IPR006707">
    <property type="entry name" value="T7SS_EccD"/>
</dbReference>
<comment type="caution">
    <text evidence="3">The sequence shown here is derived from an EMBL/GenBank/DDBJ whole genome shotgun (WGS) entry which is preliminary data.</text>
</comment>
<dbReference type="Proteomes" id="UP000557899">
    <property type="component" value="Unassembled WGS sequence"/>
</dbReference>
<dbReference type="AlphaFoldDB" id="A0A7X6SVR6"/>
<keyword evidence="1" id="KW-1133">Transmembrane helix</keyword>
<dbReference type="NCBIfam" id="TIGR03920">
    <property type="entry name" value="T7SS_EccD"/>
    <property type="match status" value="1"/>
</dbReference>
<evidence type="ECO:0000313" key="3">
    <source>
        <dbReference type="EMBL" id="NLA56072.1"/>
    </source>
</evidence>
<sequence length="448" mass="45313">MSVDHVLRLTTRFQIGTYLREADVAVPAGSTLAEVIPEIVTLVGAPRISRPWLATTAAGTPLDPAVPLHRTPLDHGAVVVLSPRHEGTLPVIRDAAEALVEADVDADTRGLAAAGAVTGTLAALILAGTHLPWSQALALAAGAALLLLLTRREVRVLAPVICLLTAGAAASAVVEAARPEELTHPHTLGWATLGAAATATAVLLLLIVLRGTGPRTAAATATLLGLSAVGAVGAFLPAHAADPAVAAAALVIAAGVVFTGQLPDLVIRVAGLRVPRLPTAGQDLGVADNSDGGDGGPADVDARARRARRLHDGAALGAALALTPALLTVGAHGGGFAQALCVAALGAVVLHASRHRQVVPAWSWMSVGFVACLAGVWAATDPGHPVQWVPALACAAAALTAPLWVHRVPEVEPTTVVWWERAESLALAASLPLAAHLAGFFVLIRGLG</sequence>
<feature type="transmembrane region" description="Helical" evidence="1">
    <location>
        <begin position="244"/>
        <end position="267"/>
    </location>
</feature>
<feature type="domain" description="EccD-like transmembrane" evidence="2">
    <location>
        <begin position="193"/>
        <end position="447"/>
    </location>
</feature>
<feature type="transmembrane region" description="Helical" evidence="1">
    <location>
        <begin position="425"/>
        <end position="444"/>
    </location>
</feature>
<feature type="transmembrane region" description="Helical" evidence="1">
    <location>
        <begin position="188"/>
        <end position="209"/>
    </location>
</feature>
<gene>
    <name evidence="3" type="primary">eccD</name>
    <name evidence="3" type="ORF">GX859_07225</name>
</gene>
<evidence type="ECO:0000256" key="1">
    <source>
        <dbReference type="SAM" id="Phobius"/>
    </source>
</evidence>
<feature type="transmembrane region" description="Helical" evidence="1">
    <location>
        <begin position="216"/>
        <end position="238"/>
    </location>
</feature>
<feature type="transmembrane region" description="Helical" evidence="1">
    <location>
        <begin position="110"/>
        <end position="127"/>
    </location>
</feature>
<proteinExistence type="predicted"/>
<dbReference type="EMBL" id="JAAZHI010000146">
    <property type="protein sequence ID" value="NLA56072.1"/>
    <property type="molecule type" value="Genomic_DNA"/>
</dbReference>
<accession>A0A7X6SVR6</accession>
<feature type="transmembrane region" description="Helical" evidence="1">
    <location>
        <begin position="156"/>
        <end position="176"/>
    </location>
</feature>
<dbReference type="Pfam" id="PF19053">
    <property type="entry name" value="EccD"/>
    <property type="match status" value="1"/>
</dbReference>
<evidence type="ECO:0000259" key="2">
    <source>
        <dbReference type="Pfam" id="PF19053"/>
    </source>
</evidence>
<keyword evidence="1" id="KW-0812">Transmembrane</keyword>
<protein>
    <submittedName>
        <fullName evidence="3">Type VII secretion integral membrane protein EccD</fullName>
    </submittedName>
</protein>
<feature type="transmembrane region" description="Helical" evidence="1">
    <location>
        <begin position="133"/>
        <end position="149"/>
    </location>
</feature>
<name>A0A7X6SVR6_9CORY</name>
<evidence type="ECO:0000313" key="4">
    <source>
        <dbReference type="Proteomes" id="UP000557899"/>
    </source>
</evidence>